<dbReference type="GO" id="GO:0046975">
    <property type="term" value="F:histone H3K36 methyltransferase activity"/>
    <property type="evidence" value="ECO:0007669"/>
    <property type="project" value="TreeGrafter"/>
</dbReference>
<dbReference type="GO" id="GO:0044774">
    <property type="term" value="P:mitotic DNA integrity checkpoint signaling"/>
    <property type="evidence" value="ECO:0007669"/>
    <property type="project" value="TreeGrafter"/>
</dbReference>
<dbReference type="InterPro" id="IPR052709">
    <property type="entry name" value="Transposase-MT_Hybrid"/>
</dbReference>
<dbReference type="OrthoDB" id="7600185at2759"/>
<dbReference type="GO" id="GO:0003697">
    <property type="term" value="F:single-stranded DNA binding"/>
    <property type="evidence" value="ECO:0007669"/>
    <property type="project" value="TreeGrafter"/>
</dbReference>
<dbReference type="AlphaFoldDB" id="A0A5J4UIG2"/>
<proteinExistence type="predicted"/>
<dbReference type="GO" id="GO:0000793">
    <property type="term" value="C:condensed chromosome"/>
    <property type="evidence" value="ECO:0007669"/>
    <property type="project" value="TreeGrafter"/>
</dbReference>
<dbReference type="Gene3D" id="3.30.420.10">
    <property type="entry name" value="Ribonuclease H-like superfamily/Ribonuclease H"/>
    <property type="match status" value="1"/>
</dbReference>
<name>A0A5J4UIG2_9EUKA</name>
<dbReference type="EMBL" id="SNRW01016025">
    <property type="protein sequence ID" value="KAA6369780.1"/>
    <property type="molecule type" value="Genomic_DNA"/>
</dbReference>
<dbReference type="GO" id="GO:0000729">
    <property type="term" value="P:DNA double-strand break processing"/>
    <property type="evidence" value="ECO:0007669"/>
    <property type="project" value="TreeGrafter"/>
</dbReference>
<sequence length="291" mass="34114">MEMSPRQLHQLELRAVTKHYWMINKNSNEAHQALEQQYPQNCAQQRTVEDWYDKFESGDFSILDKKRSNPSATAIEMAQELQHSESTILDRLHNVLKYVLIADRWVPHELTQAQKQLRVLKALEIRELLIQARKQHFKFILTLDESWVEYINRQPARWMPKDQPLGEQPRQTIGSQKVMLTLAFSGKRIWLKSLLPDKERMNSNNLIEIYYFIWIMLRVTIAGKRPISSKTATCTVFHISPIAQILTRAIFWAFGDLKGSIDGQRFATRDEIQAFVDDWCAHQTENSSKMS</sequence>
<evidence type="ECO:0000313" key="2">
    <source>
        <dbReference type="Proteomes" id="UP000324800"/>
    </source>
</evidence>
<dbReference type="GO" id="GO:0003690">
    <property type="term" value="F:double-stranded DNA binding"/>
    <property type="evidence" value="ECO:0007669"/>
    <property type="project" value="TreeGrafter"/>
</dbReference>
<dbReference type="GO" id="GO:0015074">
    <property type="term" value="P:DNA integration"/>
    <property type="evidence" value="ECO:0007669"/>
    <property type="project" value="TreeGrafter"/>
</dbReference>
<dbReference type="GO" id="GO:0005634">
    <property type="term" value="C:nucleus"/>
    <property type="evidence" value="ECO:0007669"/>
    <property type="project" value="TreeGrafter"/>
</dbReference>
<comment type="caution">
    <text evidence="1">The sequence shown here is derived from an EMBL/GenBank/DDBJ whole genome shotgun (WGS) entry which is preliminary data.</text>
</comment>
<organism evidence="1 2">
    <name type="scientific">Streblomastix strix</name>
    <dbReference type="NCBI Taxonomy" id="222440"/>
    <lineage>
        <taxon>Eukaryota</taxon>
        <taxon>Metamonada</taxon>
        <taxon>Preaxostyla</taxon>
        <taxon>Oxymonadida</taxon>
        <taxon>Streblomastigidae</taxon>
        <taxon>Streblomastix</taxon>
    </lineage>
</organism>
<dbReference type="GO" id="GO:0031297">
    <property type="term" value="P:replication fork processing"/>
    <property type="evidence" value="ECO:0007669"/>
    <property type="project" value="TreeGrafter"/>
</dbReference>
<dbReference type="GO" id="GO:0035861">
    <property type="term" value="C:site of double-strand break"/>
    <property type="evidence" value="ECO:0007669"/>
    <property type="project" value="TreeGrafter"/>
</dbReference>
<gene>
    <name evidence="1" type="ORF">EZS28_034693</name>
</gene>
<dbReference type="GO" id="GO:0042800">
    <property type="term" value="F:histone H3K4 methyltransferase activity"/>
    <property type="evidence" value="ECO:0007669"/>
    <property type="project" value="TreeGrafter"/>
</dbReference>
<dbReference type="GO" id="GO:0044547">
    <property type="term" value="F:DNA topoisomerase binding"/>
    <property type="evidence" value="ECO:0007669"/>
    <property type="project" value="TreeGrafter"/>
</dbReference>
<evidence type="ECO:0000313" key="1">
    <source>
        <dbReference type="EMBL" id="KAA6369780.1"/>
    </source>
</evidence>
<dbReference type="PANTHER" id="PTHR46060">
    <property type="entry name" value="MARINER MOS1 TRANSPOSASE-LIKE PROTEIN"/>
    <property type="match status" value="1"/>
</dbReference>
<dbReference type="PANTHER" id="PTHR46060:SF2">
    <property type="entry name" value="HISTONE-LYSINE N-METHYLTRANSFERASE SETMAR"/>
    <property type="match status" value="1"/>
</dbReference>
<accession>A0A5J4UIG2</accession>
<dbReference type="Gene3D" id="1.10.10.1450">
    <property type="match status" value="1"/>
</dbReference>
<dbReference type="GO" id="GO:0006303">
    <property type="term" value="P:double-strand break repair via nonhomologous end joining"/>
    <property type="evidence" value="ECO:0007669"/>
    <property type="project" value="TreeGrafter"/>
</dbReference>
<reference evidence="1 2" key="1">
    <citation type="submission" date="2019-03" db="EMBL/GenBank/DDBJ databases">
        <title>Single cell metagenomics reveals metabolic interactions within the superorganism composed of flagellate Streblomastix strix and complex community of Bacteroidetes bacteria on its surface.</title>
        <authorList>
            <person name="Treitli S.C."/>
            <person name="Kolisko M."/>
            <person name="Husnik F."/>
            <person name="Keeling P."/>
            <person name="Hampl V."/>
        </authorList>
    </citation>
    <scope>NUCLEOTIDE SEQUENCE [LARGE SCALE GENOMIC DNA]</scope>
    <source>
        <strain evidence="1">ST1C</strain>
    </source>
</reference>
<dbReference type="GO" id="GO:0000014">
    <property type="term" value="F:single-stranded DNA endodeoxyribonuclease activity"/>
    <property type="evidence" value="ECO:0007669"/>
    <property type="project" value="TreeGrafter"/>
</dbReference>
<dbReference type="Proteomes" id="UP000324800">
    <property type="component" value="Unassembled WGS sequence"/>
</dbReference>
<dbReference type="InterPro" id="IPR036397">
    <property type="entry name" value="RNaseH_sf"/>
</dbReference>
<protein>
    <submittedName>
        <fullName evidence="1">Putative mariner transposase C9 mutant</fullName>
    </submittedName>
</protein>